<feature type="domain" description="Transcription factor IIIC subunit 5 HTH" evidence="6">
    <location>
        <begin position="164"/>
        <end position="311"/>
    </location>
</feature>
<protein>
    <recommendedName>
        <fullName evidence="9">General transcription factor 3C polypeptide 5</fullName>
    </recommendedName>
</protein>
<sequence length="484" mass="56043">MDVNTNDDTSPKVLTNRKLVCIEYPAIVKNEDKMLKTLGGIKNISNVYSEKNRRLELRFRPEDIYCRPTCADKKQVSSILLKIRILKKKKKDFDQNEKDNCDGEIIDTPIILGRIQTMFRFSSLCDFQYLPIHSDGLEMKYIYDTLVPKGLLTPDWFSEPAEYFLPPATFSRMDSMQNYQYRSENTDSKDPATPYIIGRTRRRRSGHAMFVSFNVDSVPSKPREIVLKFLDIKFLSGGPLQKIRELFEERPIWSKVALLAITKFPIEHIKYLLPAVAYYFVTGPFRIMWVRFGYDPRKDPSSRIYQCVDYRIRVHAGYQNTIKAKRSCTNYLLPYKSTPASRPKTVVIKSKSALESKEISETEMSLKDSSYIFRADTIPPSRQMFYQLCDIKVPEIENMVARLPRIPPGTQCHERLGWLPPGFAEQCRDIISGIVTELLRKEQNNSPQPSTSSANQSIIEDEELEGYWSADPSTHDDDLEWEDV</sequence>
<proteinExistence type="predicted"/>
<dbReference type="Pfam" id="PF17682">
    <property type="entry name" value="Tau95_N"/>
    <property type="match status" value="1"/>
</dbReference>
<evidence type="ECO:0000256" key="5">
    <source>
        <dbReference type="SAM" id="MobiDB-lite"/>
    </source>
</evidence>
<dbReference type="InterPro" id="IPR019136">
    <property type="entry name" value="TF_IIIC_su-5_HTH"/>
</dbReference>
<evidence type="ECO:0008006" key="9">
    <source>
        <dbReference type="Google" id="ProtNLM"/>
    </source>
</evidence>
<evidence type="ECO:0000259" key="7">
    <source>
        <dbReference type="Pfam" id="PF17682"/>
    </source>
</evidence>
<keyword evidence="4" id="KW-0539">Nucleus</keyword>
<dbReference type="GO" id="GO:0001002">
    <property type="term" value="F:RNA polymerase III type 1 promoter sequence-specific DNA binding"/>
    <property type="evidence" value="ECO:0007669"/>
    <property type="project" value="TreeGrafter"/>
</dbReference>
<feature type="region of interest" description="Disordered" evidence="5">
    <location>
        <begin position="442"/>
        <end position="484"/>
    </location>
</feature>
<dbReference type="GO" id="GO:0005634">
    <property type="term" value="C:nucleus"/>
    <property type="evidence" value="ECO:0007669"/>
    <property type="project" value="UniProtKB-SubCell"/>
</dbReference>
<reference evidence="8" key="1">
    <citation type="submission" date="2015-12" db="EMBL/GenBank/DDBJ databases">
        <title>De novo transcriptome assembly of four potential Pierce s Disease insect vectors from Arizona vineyards.</title>
        <authorList>
            <person name="Tassone E.E."/>
        </authorList>
    </citation>
    <scope>NUCLEOTIDE SEQUENCE</scope>
</reference>
<dbReference type="InterPro" id="IPR041499">
    <property type="entry name" value="Tfc1/Sfc1_N"/>
</dbReference>
<evidence type="ECO:0000256" key="1">
    <source>
        <dbReference type="ARBA" id="ARBA00004123"/>
    </source>
</evidence>
<evidence type="ECO:0000256" key="2">
    <source>
        <dbReference type="ARBA" id="ARBA00023125"/>
    </source>
</evidence>
<feature type="domain" description="Transcription factor IIIC subunit Tfc1/Sfc1 triple barrel" evidence="7">
    <location>
        <begin position="20"/>
        <end position="130"/>
    </location>
</feature>
<gene>
    <name evidence="8" type="ORF">g.38312</name>
</gene>
<dbReference type="Pfam" id="PF09734">
    <property type="entry name" value="Tau95"/>
    <property type="match status" value="1"/>
</dbReference>
<dbReference type="FunFam" id="3.30.200.160:FF:000002">
    <property type="entry name" value="Transcription factor IIIC, subunit 5"/>
    <property type="match status" value="1"/>
</dbReference>
<dbReference type="InterPro" id="IPR040454">
    <property type="entry name" value="TF_IIIC_Tfc1/Sfc1"/>
</dbReference>
<dbReference type="Gene3D" id="3.30.200.160">
    <property type="entry name" value="TFIIIC, subcomplex tauA, subunit Sfc1, barrel domain"/>
    <property type="match status" value="1"/>
</dbReference>
<dbReference type="InterPro" id="IPR042536">
    <property type="entry name" value="TFIIIC_tauA_Sfc1"/>
</dbReference>
<dbReference type="PANTHER" id="PTHR13230:SF5">
    <property type="entry name" value="GENERAL TRANSCRIPTION FACTOR 3C POLYPEPTIDE 5"/>
    <property type="match status" value="1"/>
</dbReference>
<dbReference type="EMBL" id="GEDC01012644">
    <property type="protein sequence ID" value="JAS24654.1"/>
    <property type="molecule type" value="Transcribed_RNA"/>
</dbReference>
<keyword evidence="3" id="KW-0804">Transcription</keyword>
<dbReference type="GO" id="GO:0001003">
    <property type="term" value="F:RNA polymerase III type 2 promoter sequence-specific DNA binding"/>
    <property type="evidence" value="ECO:0007669"/>
    <property type="project" value="TreeGrafter"/>
</dbReference>
<dbReference type="GO" id="GO:0000127">
    <property type="term" value="C:transcription factor TFIIIC complex"/>
    <property type="evidence" value="ECO:0007669"/>
    <property type="project" value="InterPro"/>
</dbReference>
<evidence type="ECO:0000256" key="3">
    <source>
        <dbReference type="ARBA" id="ARBA00023163"/>
    </source>
</evidence>
<organism evidence="8">
    <name type="scientific">Clastoptera arizonana</name>
    <name type="common">Arizona spittle bug</name>
    <dbReference type="NCBI Taxonomy" id="38151"/>
    <lineage>
        <taxon>Eukaryota</taxon>
        <taxon>Metazoa</taxon>
        <taxon>Ecdysozoa</taxon>
        <taxon>Arthropoda</taxon>
        <taxon>Hexapoda</taxon>
        <taxon>Insecta</taxon>
        <taxon>Pterygota</taxon>
        <taxon>Neoptera</taxon>
        <taxon>Paraneoptera</taxon>
        <taxon>Hemiptera</taxon>
        <taxon>Auchenorrhyncha</taxon>
        <taxon>Cercopoidea</taxon>
        <taxon>Clastopteridae</taxon>
        <taxon>Clastoptera</taxon>
    </lineage>
</organism>
<keyword evidence="2" id="KW-0238">DNA-binding</keyword>
<evidence type="ECO:0000313" key="8">
    <source>
        <dbReference type="EMBL" id="JAS24654.1"/>
    </source>
</evidence>
<name>A0A1B6DG43_9HEMI</name>
<comment type="subcellular location">
    <subcellularLocation>
        <location evidence="1">Nucleus</location>
    </subcellularLocation>
</comment>
<dbReference type="GO" id="GO:0006384">
    <property type="term" value="P:transcription initiation at RNA polymerase III promoter"/>
    <property type="evidence" value="ECO:0007669"/>
    <property type="project" value="InterPro"/>
</dbReference>
<evidence type="ECO:0000259" key="6">
    <source>
        <dbReference type="Pfam" id="PF09734"/>
    </source>
</evidence>
<accession>A0A1B6DG43</accession>
<dbReference type="AlphaFoldDB" id="A0A1B6DG43"/>
<evidence type="ECO:0000256" key="4">
    <source>
        <dbReference type="ARBA" id="ARBA00023242"/>
    </source>
</evidence>
<feature type="compositionally biased region" description="Polar residues" evidence="5">
    <location>
        <begin position="444"/>
        <end position="458"/>
    </location>
</feature>
<dbReference type="PANTHER" id="PTHR13230">
    <property type="entry name" value="GENERAL TRANSCRIPTION FACTOR IIIC, POLYPEPTIDE 5"/>
    <property type="match status" value="1"/>
</dbReference>